<evidence type="ECO:0000259" key="8">
    <source>
        <dbReference type="PROSITE" id="PS51278"/>
    </source>
</evidence>
<feature type="binding site" evidence="7">
    <location>
        <position position="97"/>
    </location>
    <ligand>
        <name>L-glutamine</name>
        <dbReference type="ChEBI" id="CHEBI:58359"/>
    </ligand>
</feature>
<dbReference type="Proteomes" id="UP000886384">
    <property type="component" value="Unassembled WGS sequence"/>
</dbReference>
<dbReference type="EC" id="6.3.5.4" evidence="3"/>
<evidence type="ECO:0000256" key="2">
    <source>
        <dbReference type="ARBA" id="ARBA00005752"/>
    </source>
</evidence>
<dbReference type="PROSITE" id="PS51278">
    <property type="entry name" value="GATASE_TYPE_2"/>
    <property type="match status" value="1"/>
</dbReference>
<name>A0A7C1ZQK6_9GAMM</name>
<evidence type="ECO:0000313" key="9">
    <source>
        <dbReference type="EMBL" id="HEC73687.1"/>
    </source>
</evidence>
<comment type="pathway">
    <text evidence="1">Amino-acid biosynthesis; L-asparagine biosynthesis; L-asparagine from L-aspartate (L-Gln route): step 1/1.</text>
</comment>
<dbReference type="Gene3D" id="3.40.50.620">
    <property type="entry name" value="HUPs"/>
    <property type="match status" value="1"/>
</dbReference>
<dbReference type="SUPFAM" id="SSF52402">
    <property type="entry name" value="Adenine nucleotide alpha hydrolases-like"/>
    <property type="match status" value="1"/>
</dbReference>
<reference evidence="9" key="1">
    <citation type="journal article" date="2020" name="mSystems">
        <title>Genome- and Community-Level Interaction Insights into Carbon Utilization and Element Cycling Functions of Hydrothermarchaeota in Hydrothermal Sediment.</title>
        <authorList>
            <person name="Zhou Z."/>
            <person name="Liu Y."/>
            <person name="Xu W."/>
            <person name="Pan J."/>
            <person name="Luo Z.H."/>
            <person name="Li M."/>
        </authorList>
    </citation>
    <scope>NUCLEOTIDE SEQUENCE [LARGE SCALE GENOMIC DNA]</scope>
    <source>
        <strain evidence="9">HyVt-380</strain>
    </source>
</reference>
<dbReference type="GO" id="GO:0005524">
    <property type="term" value="F:ATP binding"/>
    <property type="evidence" value="ECO:0007669"/>
    <property type="project" value="UniProtKB-KW"/>
</dbReference>
<sequence length="636" mass="72896">MSIIAGSVDFAHCISNSTPYLTHPFRHVFDKFKHDYYREWNDSSVTLSYWHRIISPESISDTQPINTHELVLLADLRLDNRAELLNQLNGVNPPSPDSDLVLAAYKKWGKDCVNHMLGGFAIAIWNKETETLFCARDQVGNKPLYYADIKDSSGHTFIFCTSPTGILKHPKATREIDPEGVFNILMGSVCNEETATLFSGIKRLAAGFCLQANKKGTELWRYWEPEPGNPVRFTNENDYVEGFNEKLEQAVKACINTELPVSSFLSGGLDSSTVSCMANKLLHRSDKRLITSSFVLPEYEAGIDERKYIDDILQENDFEHFYITRESVSFRDCLTDCFDKYGGFPYNSHAFFAKLLPKLYQRNVGVHLCGYGGDQVASFHGTWVLEQLLLEGRWTTLCKQVNSISHGNLTYAAKTLLRALRNIAQAAMPNSRNWNQNWYAKKVANKMISPTLANRPGYREKTLFSPSFEVQSFPLKATDIMKRFLQYDKTSVRLEELNSVFLPYGIEYRTPLLDIRLIEYCMSVPPEQHYLQQKRSLIRRATKGLIPENIRNGHNKHQGSLPNRFLSLWEEKQKLIDDLKNCSDMAEVSSLIDISTLRKHLAKSQVEENVKPKIYRNMELALYIAWFKNHFQDVEA</sequence>
<dbReference type="InterPro" id="IPR051786">
    <property type="entry name" value="ASN_synthetase/amidase"/>
</dbReference>
<evidence type="ECO:0000256" key="6">
    <source>
        <dbReference type="ARBA" id="ARBA00048741"/>
    </source>
</evidence>
<comment type="similarity">
    <text evidence="2">Belongs to the asparagine synthetase family.</text>
</comment>
<accession>A0A7C1ZQK6</accession>
<protein>
    <recommendedName>
        <fullName evidence="3">asparagine synthase (glutamine-hydrolyzing)</fullName>
        <ecNumber evidence="3">6.3.5.4</ecNumber>
    </recommendedName>
</protein>
<dbReference type="InterPro" id="IPR001962">
    <property type="entry name" value="Asn_synthase"/>
</dbReference>
<dbReference type="PANTHER" id="PTHR43284:SF1">
    <property type="entry name" value="ASPARAGINE SYNTHETASE"/>
    <property type="match status" value="1"/>
</dbReference>
<keyword evidence="4 7" id="KW-0547">Nucleotide-binding</keyword>
<keyword evidence="5 7" id="KW-0067">ATP-binding</keyword>
<dbReference type="AlphaFoldDB" id="A0A7C1ZQK6"/>
<gene>
    <name evidence="9" type="ORF">ENI26_04845</name>
</gene>
<dbReference type="InterPro" id="IPR017932">
    <property type="entry name" value="GATase_2_dom"/>
</dbReference>
<evidence type="ECO:0000256" key="4">
    <source>
        <dbReference type="ARBA" id="ARBA00022741"/>
    </source>
</evidence>
<feature type="domain" description="Glutamine amidotransferase type-2" evidence="8">
    <location>
        <begin position="1"/>
        <end position="187"/>
    </location>
</feature>
<comment type="catalytic activity">
    <reaction evidence="6">
        <text>L-aspartate + L-glutamine + ATP + H2O = L-asparagine + L-glutamate + AMP + diphosphate + H(+)</text>
        <dbReference type="Rhea" id="RHEA:12228"/>
        <dbReference type="ChEBI" id="CHEBI:15377"/>
        <dbReference type="ChEBI" id="CHEBI:15378"/>
        <dbReference type="ChEBI" id="CHEBI:29985"/>
        <dbReference type="ChEBI" id="CHEBI:29991"/>
        <dbReference type="ChEBI" id="CHEBI:30616"/>
        <dbReference type="ChEBI" id="CHEBI:33019"/>
        <dbReference type="ChEBI" id="CHEBI:58048"/>
        <dbReference type="ChEBI" id="CHEBI:58359"/>
        <dbReference type="ChEBI" id="CHEBI:456215"/>
        <dbReference type="EC" id="6.3.5.4"/>
    </reaction>
</comment>
<organism evidence="9">
    <name type="scientific">Methylophaga aminisulfidivorans</name>
    <dbReference type="NCBI Taxonomy" id="230105"/>
    <lineage>
        <taxon>Bacteria</taxon>
        <taxon>Pseudomonadati</taxon>
        <taxon>Pseudomonadota</taxon>
        <taxon>Gammaproteobacteria</taxon>
        <taxon>Thiotrichales</taxon>
        <taxon>Piscirickettsiaceae</taxon>
        <taxon>Methylophaga</taxon>
    </lineage>
</organism>
<evidence type="ECO:0000256" key="3">
    <source>
        <dbReference type="ARBA" id="ARBA00012737"/>
    </source>
</evidence>
<dbReference type="Gene3D" id="3.60.20.10">
    <property type="entry name" value="Glutamine Phosphoribosylpyrophosphate, subunit 1, domain 1"/>
    <property type="match status" value="1"/>
</dbReference>
<dbReference type="Pfam" id="PF13537">
    <property type="entry name" value="GATase_7"/>
    <property type="match status" value="1"/>
</dbReference>
<proteinExistence type="inferred from homology"/>
<dbReference type="InterPro" id="IPR014729">
    <property type="entry name" value="Rossmann-like_a/b/a_fold"/>
</dbReference>
<dbReference type="GO" id="GO:0006529">
    <property type="term" value="P:asparagine biosynthetic process"/>
    <property type="evidence" value="ECO:0007669"/>
    <property type="project" value="InterPro"/>
</dbReference>
<evidence type="ECO:0000256" key="5">
    <source>
        <dbReference type="ARBA" id="ARBA00022840"/>
    </source>
</evidence>
<evidence type="ECO:0000256" key="1">
    <source>
        <dbReference type="ARBA" id="ARBA00005187"/>
    </source>
</evidence>
<dbReference type="SUPFAM" id="SSF56235">
    <property type="entry name" value="N-terminal nucleophile aminohydrolases (Ntn hydrolases)"/>
    <property type="match status" value="1"/>
</dbReference>
<dbReference type="Pfam" id="PF00733">
    <property type="entry name" value="Asn_synthase"/>
    <property type="match status" value="1"/>
</dbReference>
<evidence type="ECO:0000256" key="7">
    <source>
        <dbReference type="PIRSR" id="PIRSR001589-2"/>
    </source>
</evidence>
<dbReference type="InterPro" id="IPR006426">
    <property type="entry name" value="Asn_synth_AEB"/>
</dbReference>
<dbReference type="PIRSF" id="PIRSF001589">
    <property type="entry name" value="Asn_synthetase_glu-h"/>
    <property type="match status" value="1"/>
</dbReference>
<dbReference type="PANTHER" id="PTHR43284">
    <property type="entry name" value="ASPARAGINE SYNTHETASE (GLUTAMINE-HYDROLYZING)"/>
    <property type="match status" value="1"/>
</dbReference>
<comment type="caution">
    <text evidence="9">The sequence shown here is derived from an EMBL/GenBank/DDBJ whole genome shotgun (WGS) entry which is preliminary data.</text>
</comment>
<dbReference type="EMBL" id="DRHY01000102">
    <property type="protein sequence ID" value="HEC73687.1"/>
    <property type="molecule type" value="Genomic_DNA"/>
</dbReference>
<dbReference type="GO" id="GO:0004066">
    <property type="term" value="F:asparagine synthase (glutamine-hydrolyzing) activity"/>
    <property type="evidence" value="ECO:0007669"/>
    <property type="project" value="UniProtKB-EC"/>
</dbReference>
<dbReference type="InterPro" id="IPR029055">
    <property type="entry name" value="Ntn_hydrolases_N"/>
</dbReference>